<keyword evidence="2" id="KW-1185">Reference proteome</keyword>
<dbReference type="PANTHER" id="PTHR40590">
    <property type="entry name" value="CYTOPLASMIC PROTEIN-RELATED"/>
    <property type="match status" value="1"/>
</dbReference>
<gene>
    <name evidence="1" type="ORF">WH96_14270</name>
</gene>
<protein>
    <recommendedName>
        <fullName evidence="3">Polysaccharide biosynthesis protein GumN</fullName>
    </recommendedName>
</protein>
<dbReference type="InterPro" id="IPR047111">
    <property type="entry name" value="YbaP-like"/>
</dbReference>
<dbReference type="STRING" id="1489064.WH96_14270"/>
<dbReference type="Proteomes" id="UP000035444">
    <property type="component" value="Unassembled WGS sequence"/>
</dbReference>
<dbReference type="EMBL" id="LAQL01000009">
    <property type="protein sequence ID" value="KLN59900.1"/>
    <property type="molecule type" value="Genomic_DNA"/>
</dbReference>
<proteinExistence type="predicted"/>
<comment type="caution">
    <text evidence="1">The sequence shown here is derived from an EMBL/GenBank/DDBJ whole genome shotgun (WGS) entry which is preliminary data.</text>
</comment>
<organism evidence="1 2">
    <name type="scientific">Kiloniella spongiae</name>
    <dbReference type="NCBI Taxonomy" id="1489064"/>
    <lineage>
        <taxon>Bacteria</taxon>
        <taxon>Pseudomonadati</taxon>
        <taxon>Pseudomonadota</taxon>
        <taxon>Alphaproteobacteria</taxon>
        <taxon>Rhodospirillales</taxon>
        <taxon>Kiloniellaceae</taxon>
        <taxon>Kiloniella</taxon>
    </lineage>
</organism>
<dbReference type="InterPro" id="IPR002816">
    <property type="entry name" value="TraB/PrgY/GumN_fam"/>
</dbReference>
<sequence>MICFVGELLMPFLFHKSLLLLLLSGFLLFSSVAWAETEVLYGKGLFWKIEKDDRAPSYLLGTMHVADPRVLKMKDEVKPYLTKAKILYKEVEQTHREYREQTNMRIRDDDRTLDQDLSEEQFKKVVEVAKSIDLEEEDLKVLELWFVYELLKGAPWYRGTDNDKDSREDDEPVLDTQLGIMAFESNVKVQGLEKARERAQLVWGRPAPIYLKGIERALENVDIIKDAAKRREQFIQNYLNRDTTRMYHTLEETLKDEPPEIYEIEKIAMLDKRNLNMVNGMTKGLIKGNSFTAVGALHLPGEEGILNILVNRGYTVSRMDCGEDEKSSFCPNQDM</sequence>
<accession>A0A0H2MTB5</accession>
<name>A0A0H2MTB5_9PROT</name>
<evidence type="ECO:0000313" key="1">
    <source>
        <dbReference type="EMBL" id="KLN59900.1"/>
    </source>
</evidence>
<reference evidence="1 2" key="1">
    <citation type="submission" date="2015-03" db="EMBL/GenBank/DDBJ databases">
        <title>Genome Sequence of Kiloniella spongiae MEBiC09566, isolated from a marine sponge.</title>
        <authorList>
            <person name="Shao Z."/>
            <person name="Wang L."/>
            <person name="Li X."/>
        </authorList>
    </citation>
    <scope>NUCLEOTIDE SEQUENCE [LARGE SCALE GENOMIC DNA]</scope>
    <source>
        <strain evidence="1 2">MEBiC09566</strain>
    </source>
</reference>
<evidence type="ECO:0000313" key="2">
    <source>
        <dbReference type="Proteomes" id="UP000035444"/>
    </source>
</evidence>
<dbReference type="PANTHER" id="PTHR40590:SF1">
    <property type="entry name" value="CYTOPLASMIC PROTEIN"/>
    <property type="match status" value="1"/>
</dbReference>
<dbReference type="Pfam" id="PF01963">
    <property type="entry name" value="TraB_PrgY_gumN"/>
    <property type="match status" value="1"/>
</dbReference>
<evidence type="ECO:0008006" key="3">
    <source>
        <dbReference type="Google" id="ProtNLM"/>
    </source>
</evidence>
<dbReference type="CDD" id="cd14789">
    <property type="entry name" value="Tiki"/>
    <property type="match status" value="1"/>
</dbReference>
<dbReference type="AlphaFoldDB" id="A0A0H2MTB5"/>